<dbReference type="GO" id="GO:0003677">
    <property type="term" value="F:DNA binding"/>
    <property type="evidence" value="ECO:0007669"/>
    <property type="project" value="UniProtKB-UniRule"/>
</dbReference>
<proteinExistence type="predicted"/>
<dbReference type="PANTHER" id="PTHR30349">
    <property type="entry name" value="PHAGE INTEGRASE-RELATED"/>
    <property type="match status" value="1"/>
</dbReference>
<evidence type="ECO:0000256" key="1">
    <source>
        <dbReference type="ARBA" id="ARBA00023125"/>
    </source>
</evidence>
<dbReference type="SUPFAM" id="SSF56349">
    <property type="entry name" value="DNA breaking-rejoining enzymes"/>
    <property type="match status" value="1"/>
</dbReference>
<feature type="domain" description="Core-binding (CB)" evidence="5">
    <location>
        <begin position="14"/>
        <end position="92"/>
    </location>
</feature>
<evidence type="ECO:0000256" key="2">
    <source>
        <dbReference type="ARBA" id="ARBA00023172"/>
    </source>
</evidence>
<name>A0A0N8W0T7_9CORY</name>
<evidence type="ECO:0000313" key="7">
    <source>
        <dbReference type="Proteomes" id="UP000050488"/>
    </source>
</evidence>
<dbReference type="GO" id="GO:0015074">
    <property type="term" value="P:DNA integration"/>
    <property type="evidence" value="ECO:0007669"/>
    <property type="project" value="InterPro"/>
</dbReference>
<evidence type="ECO:0000259" key="5">
    <source>
        <dbReference type="PROSITE" id="PS51900"/>
    </source>
</evidence>
<feature type="domain" description="Tyr recombinase" evidence="4">
    <location>
        <begin position="113"/>
        <end position="278"/>
    </location>
</feature>
<evidence type="ECO:0000256" key="3">
    <source>
        <dbReference type="PROSITE-ProRule" id="PRU01248"/>
    </source>
</evidence>
<gene>
    <name evidence="6" type="primary">xerD_1</name>
    <name evidence="6" type="ORF">Clow_00670</name>
</gene>
<organism evidence="6 7">
    <name type="scientific">Corynebacterium lowii</name>
    <dbReference type="NCBI Taxonomy" id="1544413"/>
    <lineage>
        <taxon>Bacteria</taxon>
        <taxon>Bacillati</taxon>
        <taxon>Actinomycetota</taxon>
        <taxon>Actinomycetes</taxon>
        <taxon>Mycobacteriales</taxon>
        <taxon>Corynebacteriaceae</taxon>
        <taxon>Corynebacterium</taxon>
    </lineage>
</organism>
<dbReference type="Gene3D" id="1.10.443.10">
    <property type="entry name" value="Intergrase catalytic core"/>
    <property type="match status" value="1"/>
</dbReference>
<accession>A0A0N8W0T7</accession>
<dbReference type="Proteomes" id="UP000050488">
    <property type="component" value="Unassembled WGS sequence"/>
</dbReference>
<dbReference type="InterPro" id="IPR011010">
    <property type="entry name" value="DNA_brk_join_enz"/>
</dbReference>
<dbReference type="PROSITE" id="PS51898">
    <property type="entry name" value="TYR_RECOMBINASE"/>
    <property type="match status" value="1"/>
</dbReference>
<dbReference type="CDD" id="cd00397">
    <property type="entry name" value="DNA_BRE_C"/>
    <property type="match status" value="1"/>
</dbReference>
<dbReference type="PATRIC" id="fig|1544413.3.peg.677"/>
<dbReference type="GO" id="GO:0006310">
    <property type="term" value="P:DNA recombination"/>
    <property type="evidence" value="ECO:0007669"/>
    <property type="project" value="UniProtKB-KW"/>
</dbReference>
<dbReference type="InterPro" id="IPR044068">
    <property type="entry name" value="CB"/>
</dbReference>
<comment type="caution">
    <text evidence="6">The sequence shown here is derived from an EMBL/GenBank/DDBJ whole genome shotgun (WGS) entry which is preliminary data.</text>
</comment>
<dbReference type="OrthoDB" id="1822491at2"/>
<evidence type="ECO:0000259" key="4">
    <source>
        <dbReference type="PROSITE" id="PS51898"/>
    </source>
</evidence>
<sequence>MLISDSPYPLGIPNAWKNELREWEIYLRASALSPRSIDTRIRHLRYIARSITTPPHLVTSRDIILWSGSRDWSPESRHALYTSARAFFTWRCKWYQAENNPTEILPSVRRTTGTPRPIPEGELTGALFTDNPRTSLILRLAAEAGLRRSEIAVVHRDDIVTHEGHHYLTVHGKGNKIRTIPLTPSLHQAITTFMGPTQHWLFPGAINGHLSPGRIGIIASKALPEGWSLHSLRHRFATHAYHATHDILAVQEALGHNSLETTRRYTKVAPSSLHKITTATEIRLSCPEPQQEKTS</sequence>
<dbReference type="STRING" id="1544413.Clow_00670"/>
<evidence type="ECO:0000313" key="6">
    <source>
        <dbReference type="EMBL" id="KQB87610.1"/>
    </source>
</evidence>
<keyword evidence="7" id="KW-1185">Reference proteome</keyword>
<dbReference type="AlphaFoldDB" id="A0A0N8W0T7"/>
<dbReference type="RefSeq" id="WP_082418488.1">
    <property type="nucleotide sequence ID" value="NZ_JAUSQY010000001.1"/>
</dbReference>
<keyword evidence="2" id="KW-0233">DNA recombination</keyword>
<dbReference type="InterPro" id="IPR050090">
    <property type="entry name" value="Tyrosine_recombinase_XerCD"/>
</dbReference>
<dbReference type="InterPro" id="IPR002104">
    <property type="entry name" value="Integrase_catalytic"/>
</dbReference>
<dbReference type="Pfam" id="PF00589">
    <property type="entry name" value="Phage_integrase"/>
    <property type="match status" value="1"/>
</dbReference>
<dbReference type="EMBL" id="LKEV01000001">
    <property type="protein sequence ID" value="KQB87610.1"/>
    <property type="molecule type" value="Genomic_DNA"/>
</dbReference>
<dbReference type="PANTHER" id="PTHR30349:SF64">
    <property type="entry name" value="PROPHAGE INTEGRASE INTD-RELATED"/>
    <property type="match status" value="1"/>
</dbReference>
<reference evidence="6 7" key="1">
    <citation type="submission" date="2015-10" db="EMBL/GenBank/DDBJ databases">
        <title>Corynebacteirum lowii and Corynebacterium oculi species nova, derived from human clinical disease and and emended description of Corynebacterium mastiditis.</title>
        <authorList>
            <person name="Bernard K."/>
            <person name="Pacheco A.L."/>
            <person name="Mcdougall C."/>
            <person name="Burtx T."/>
            <person name="Weibe D."/>
            <person name="Tyler S."/>
            <person name="Olson A.B."/>
            <person name="Cnockaert M."/>
            <person name="Eguchi H."/>
            <person name="Kuwahara T."/>
            <person name="Nakayama-Imaohji H."/>
            <person name="Boudewijins M."/>
            <person name="Van Hoecke F."/>
            <person name="Bernier A.-M."/>
            <person name="Vandamme P."/>
        </authorList>
    </citation>
    <scope>NUCLEOTIDE SEQUENCE [LARGE SCALE GENOMIC DNA]</scope>
    <source>
        <strain evidence="6 7">NML 130206</strain>
    </source>
</reference>
<keyword evidence="1 3" id="KW-0238">DNA-binding</keyword>
<dbReference type="InterPro" id="IPR013762">
    <property type="entry name" value="Integrase-like_cat_sf"/>
</dbReference>
<protein>
    <submittedName>
        <fullName evidence="6">Tyrosine recombinase XerD</fullName>
    </submittedName>
</protein>
<dbReference type="PROSITE" id="PS51900">
    <property type="entry name" value="CB"/>
    <property type="match status" value="1"/>
</dbReference>